<proteinExistence type="predicted"/>
<protein>
    <submittedName>
        <fullName evidence="3">Uncharacterized protein</fullName>
    </submittedName>
</protein>
<feature type="region of interest" description="Disordered" evidence="1">
    <location>
        <begin position="136"/>
        <end position="172"/>
    </location>
</feature>
<feature type="compositionally biased region" description="Pro residues" evidence="1">
    <location>
        <begin position="240"/>
        <end position="255"/>
    </location>
</feature>
<name>A0A8E2F3K5_9PEZI</name>
<feature type="compositionally biased region" description="Polar residues" evidence="1">
    <location>
        <begin position="28"/>
        <end position="40"/>
    </location>
</feature>
<keyword evidence="2" id="KW-1133">Transmembrane helix</keyword>
<sequence length="343" mass="36134">MAPHSDSIPTSSASFPPSPPHEPAQFSTAHTQPPTSVMETQSHHSTEPPHGPPLGTRREPEMEGKEGKGKGKGKGDGSGGEKEVTSETTKPVPSPRTATRGAVRKLDTTAAVKVTTHHGPTPSCEAGGAVDPSCDGTKPATLQQMSSEGVEGGRAQGQQAQWRGDGEGEREEKNTDDIFHAIGPVPNTPCTRPLRPLHPPTSPLQTTLKAESLTALSITLSTNLLTTHTSATTLQDRRTPPPSPSLPTTSTPPTPFTFPFDLPPFPPLLFGVIVAALIAGAVAAVVLYWVNFPPGWLQTERRKGEGWMEVESESVSSGTSTAAEVVEVNGVKGSGRVRERVRS</sequence>
<feature type="region of interest" description="Disordered" evidence="1">
    <location>
        <begin position="1"/>
        <end position="110"/>
    </location>
</feature>
<evidence type="ECO:0000313" key="3">
    <source>
        <dbReference type="EMBL" id="OCL09660.1"/>
    </source>
</evidence>
<dbReference type="EMBL" id="KV749383">
    <property type="protein sequence ID" value="OCL09660.1"/>
    <property type="molecule type" value="Genomic_DNA"/>
</dbReference>
<organism evidence="3 4">
    <name type="scientific">Glonium stellatum</name>
    <dbReference type="NCBI Taxonomy" id="574774"/>
    <lineage>
        <taxon>Eukaryota</taxon>
        <taxon>Fungi</taxon>
        <taxon>Dikarya</taxon>
        <taxon>Ascomycota</taxon>
        <taxon>Pezizomycotina</taxon>
        <taxon>Dothideomycetes</taxon>
        <taxon>Pleosporomycetidae</taxon>
        <taxon>Gloniales</taxon>
        <taxon>Gloniaceae</taxon>
        <taxon>Glonium</taxon>
    </lineage>
</organism>
<keyword evidence="2" id="KW-0812">Transmembrane</keyword>
<feature type="compositionally biased region" description="Basic and acidic residues" evidence="1">
    <location>
        <begin position="56"/>
        <end position="85"/>
    </location>
</feature>
<accession>A0A8E2F3K5</accession>
<keyword evidence="4" id="KW-1185">Reference proteome</keyword>
<keyword evidence="2" id="KW-0472">Membrane</keyword>
<gene>
    <name evidence="3" type="ORF">AOQ84DRAFT_403877</name>
</gene>
<dbReference type="Proteomes" id="UP000250140">
    <property type="component" value="Unassembled WGS sequence"/>
</dbReference>
<feature type="non-terminal residue" evidence="3">
    <location>
        <position position="343"/>
    </location>
</feature>
<feature type="transmembrane region" description="Helical" evidence="2">
    <location>
        <begin position="268"/>
        <end position="292"/>
    </location>
</feature>
<dbReference type="AlphaFoldDB" id="A0A8E2F3K5"/>
<evidence type="ECO:0000313" key="4">
    <source>
        <dbReference type="Proteomes" id="UP000250140"/>
    </source>
</evidence>
<evidence type="ECO:0000256" key="1">
    <source>
        <dbReference type="SAM" id="MobiDB-lite"/>
    </source>
</evidence>
<feature type="region of interest" description="Disordered" evidence="1">
    <location>
        <begin position="229"/>
        <end position="255"/>
    </location>
</feature>
<evidence type="ECO:0000256" key="2">
    <source>
        <dbReference type="SAM" id="Phobius"/>
    </source>
</evidence>
<reference evidence="3 4" key="1">
    <citation type="journal article" date="2016" name="Nat. Commun.">
        <title>Ectomycorrhizal ecology is imprinted in the genome of the dominant symbiotic fungus Cenococcum geophilum.</title>
        <authorList>
            <consortium name="DOE Joint Genome Institute"/>
            <person name="Peter M."/>
            <person name="Kohler A."/>
            <person name="Ohm R.A."/>
            <person name="Kuo A."/>
            <person name="Krutzmann J."/>
            <person name="Morin E."/>
            <person name="Arend M."/>
            <person name="Barry K.W."/>
            <person name="Binder M."/>
            <person name="Choi C."/>
            <person name="Clum A."/>
            <person name="Copeland A."/>
            <person name="Grisel N."/>
            <person name="Haridas S."/>
            <person name="Kipfer T."/>
            <person name="LaButti K."/>
            <person name="Lindquist E."/>
            <person name="Lipzen A."/>
            <person name="Maire R."/>
            <person name="Meier B."/>
            <person name="Mihaltcheva S."/>
            <person name="Molinier V."/>
            <person name="Murat C."/>
            <person name="Poggeler S."/>
            <person name="Quandt C.A."/>
            <person name="Sperisen C."/>
            <person name="Tritt A."/>
            <person name="Tisserant E."/>
            <person name="Crous P.W."/>
            <person name="Henrissat B."/>
            <person name="Nehls U."/>
            <person name="Egli S."/>
            <person name="Spatafora J.W."/>
            <person name="Grigoriev I.V."/>
            <person name="Martin F.M."/>
        </authorList>
    </citation>
    <scope>NUCLEOTIDE SEQUENCE [LARGE SCALE GENOMIC DNA]</scope>
    <source>
        <strain evidence="3 4">CBS 207.34</strain>
    </source>
</reference>